<dbReference type="InterPro" id="IPR015943">
    <property type="entry name" value="WD40/YVTN_repeat-like_dom_sf"/>
</dbReference>
<dbReference type="Proteomes" id="UP000598426">
    <property type="component" value="Unassembled WGS sequence"/>
</dbReference>
<evidence type="ECO:0000313" key="2">
    <source>
        <dbReference type="EMBL" id="MBD3941396.1"/>
    </source>
</evidence>
<dbReference type="EMBL" id="JACXZS010000003">
    <property type="protein sequence ID" value="MBD3941396.1"/>
    <property type="molecule type" value="Genomic_DNA"/>
</dbReference>
<keyword evidence="3" id="KW-1185">Reference proteome</keyword>
<proteinExistence type="predicted"/>
<feature type="region of interest" description="Disordered" evidence="1">
    <location>
        <begin position="1"/>
        <end position="26"/>
    </location>
</feature>
<name>A0ABR8NQT2_9MICO</name>
<comment type="caution">
    <text evidence="2">The sequence shown here is derived from an EMBL/GenBank/DDBJ whole genome shotgun (WGS) entry which is preliminary data.</text>
</comment>
<dbReference type="Gene3D" id="2.130.10.10">
    <property type="entry name" value="YVTN repeat-like/Quinoprotein amine dehydrogenase"/>
    <property type="match status" value="1"/>
</dbReference>
<organism evidence="2 3">
    <name type="scientific">Microbacterium helvum</name>
    <dbReference type="NCBI Taxonomy" id="2773713"/>
    <lineage>
        <taxon>Bacteria</taxon>
        <taxon>Bacillati</taxon>
        <taxon>Actinomycetota</taxon>
        <taxon>Actinomycetes</taxon>
        <taxon>Micrococcales</taxon>
        <taxon>Microbacteriaceae</taxon>
        <taxon>Microbacterium</taxon>
    </lineage>
</organism>
<gene>
    <name evidence="2" type="ORF">IF188_06755</name>
</gene>
<evidence type="ECO:0000256" key="1">
    <source>
        <dbReference type="SAM" id="MobiDB-lite"/>
    </source>
</evidence>
<evidence type="ECO:0000313" key="3">
    <source>
        <dbReference type="Proteomes" id="UP000598426"/>
    </source>
</evidence>
<accession>A0ABR8NQT2</accession>
<dbReference type="RefSeq" id="WP_191171016.1">
    <property type="nucleotide sequence ID" value="NZ_JACXZS010000003.1"/>
</dbReference>
<sequence>MAPLNGPTRARSDHRSKSVTSQPGRKAMHVKWKPAVLVVAVLACLLGTTPAVFAAPPVHAQKATMLYTYDEALSKLGSSEAEAAVKMYIGFIQDPTYHPATANPGVEMPSGLANANTFVNHELDVKPSLFPALRGVNTSVLDHNRKNLWIGTDHGVTRINLKSSKTTEYEAADDALVDDNVLLLISDGGKGVFVITESGVARIYQ</sequence>
<reference evidence="2 3" key="1">
    <citation type="submission" date="2020-09" db="EMBL/GenBank/DDBJ databases">
        <title>Isolation and identification of active actinomycetes.</title>
        <authorList>
            <person name="Li X."/>
        </authorList>
    </citation>
    <scope>NUCLEOTIDE SEQUENCE [LARGE SCALE GENOMIC DNA]</scope>
    <source>
        <strain evidence="2 3">NEAU-LLC</strain>
    </source>
</reference>
<protein>
    <submittedName>
        <fullName evidence="2">Uncharacterized protein</fullName>
    </submittedName>
</protein>